<dbReference type="AlphaFoldDB" id="A0A150WP90"/>
<organism evidence="2 3">
    <name type="scientific">Bdellovibrio bacteriovorus</name>
    <dbReference type="NCBI Taxonomy" id="959"/>
    <lineage>
        <taxon>Bacteria</taxon>
        <taxon>Pseudomonadati</taxon>
        <taxon>Bdellovibrionota</taxon>
        <taxon>Bdellovibrionia</taxon>
        <taxon>Bdellovibrionales</taxon>
        <taxon>Pseudobdellovibrionaceae</taxon>
        <taxon>Bdellovibrio</taxon>
    </lineage>
</organism>
<dbReference type="RefSeq" id="WP_061833742.1">
    <property type="nucleotide sequence ID" value="NZ_LUKE01000001.1"/>
</dbReference>
<dbReference type="Gene3D" id="2.40.160.10">
    <property type="entry name" value="Porin"/>
    <property type="match status" value="1"/>
</dbReference>
<dbReference type="OrthoDB" id="5289928at2"/>
<dbReference type="InterPro" id="IPR023614">
    <property type="entry name" value="Porin_dom_sf"/>
</dbReference>
<gene>
    <name evidence="2" type="ORF">AZI86_03705</name>
</gene>
<dbReference type="Proteomes" id="UP000075320">
    <property type="component" value="Unassembled WGS sequence"/>
</dbReference>
<protein>
    <recommendedName>
        <fullName evidence="4">Zinc-regulated TonB-dependent outer membrane receptor</fullName>
    </recommendedName>
</protein>
<proteinExistence type="predicted"/>
<evidence type="ECO:0008006" key="4">
    <source>
        <dbReference type="Google" id="ProtNLM"/>
    </source>
</evidence>
<keyword evidence="3" id="KW-1185">Reference proteome</keyword>
<evidence type="ECO:0000313" key="3">
    <source>
        <dbReference type="Proteomes" id="UP000075320"/>
    </source>
</evidence>
<reference evidence="2 3" key="1">
    <citation type="submission" date="2016-03" db="EMBL/GenBank/DDBJ databases">
        <authorList>
            <person name="Ploux O."/>
        </authorList>
    </citation>
    <scope>NUCLEOTIDE SEQUENCE [LARGE SCALE GENOMIC DNA]</scope>
    <source>
        <strain evidence="2 3">R0</strain>
    </source>
</reference>
<evidence type="ECO:0000256" key="1">
    <source>
        <dbReference type="SAM" id="SignalP"/>
    </source>
</evidence>
<dbReference type="EMBL" id="LUKE01000001">
    <property type="protein sequence ID" value="KYG66176.1"/>
    <property type="molecule type" value="Genomic_DNA"/>
</dbReference>
<feature type="signal peptide" evidence="1">
    <location>
        <begin position="1"/>
        <end position="17"/>
    </location>
</feature>
<feature type="chain" id="PRO_5007573375" description="Zinc-regulated TonB-dependent outer membrane receptor" evidence="1">
    <location>
        <begin position="18"/>
        <end position="350"/>
    </location>
</feature>
<keyword evidence="1" id="KW-0732">Signal</keyword>
<evidence type="ECO:0000313" key="2">
    <source>
        <dbReference type="EMBL" id="KYG66176.1"/>
    </source>
</evidence>
<comment type="caution">
    <text evidence="2">The sequence shown here is derived from an EMBL/GenBank/DDBJ whole genome shotgun (WGS) entry which is preliminary data.</text>
</comment>
<accession>A0A150WP90</accession>
<name>A0A150WP90_BDEBC</name>
<sequence>MKSWIIFSFFISTSALAQVSLQNIQTSAAIDITAPLSFDNSEDNKLDIRSAELVFFGPLDPTFDAVINLAAHNEDGEYHAELHEAYIGSSKLIPSSRFRAGKFFLGVGRLNQFHQHDWAFISPPKVQTEFFDEEGVADSGGEFSTLLPTDSYWDITVGVTNGYTWGHAHDAGKKPQVPVHYIHPVNFVDLGEAGAIQWGLNYLGRTDADSVQTQLYGLDFTYKKTEGKTLERLFQSEIWMQIQSSPNMDRTEKMGAYFFPQMAVSERQFVGIRLDAFSELSRTFVSDGSKQDNLEYGFVPTYTFKNSEFSLFRAAYGYNVQTFKGEDDVREQKIEFQFVAILGAHPAHSF</sequence>